<proteinExistence type="predicted"/>
<evidence type="ECO:0000313" key="3">
    <source>
        <dbReference type="Proteomes" id="UP000646749"/>
    </source>
</evidence>
<keyword evidence="1" id="KW-0472">Membrane</keyword>
<gene>
    <name evidence="2" type="ORF">Pen02_60870</name>
</gene>
<feature type="transmembrane region" description="Helical" evidence="1">
    <location>
        <begin position="153"/>
        <end position="171"/>
    </location>
</feature>
<dbReference type="EMBL" id="BONW01000034">
    <property type="protein sequence ID" value="GIG91151.1"/>
    <property type="molecule type" value="Genomic_DNA"/>
</dbReference>
<comment type="caution">
    <text evidence="2">The sequence shown here is derived from an EMBL/GenBank/DDBJ whole genome shotgun (WGS) entry which is preliminary data.</text>
</comment>
<evidence type="ECO:0000256" key="1">
    <source>
        <dbReference type="SAM" id="Phobius"/>
    </source>
</evidence>
<feature type="transmembrane region" description="Helical" evidence="1">
    <location>
        <begin position="81"/>
        <end position="108"/>
    </location>
</feature>
<evidence type="ECO:0000313" key="2">
    <source>
        <dbReference type="EMBL" id="GIG91151.1"/>
    </source>
</evidence>
<feature type="transmembrane region" description="Helical" evidence="1">
    <location>
        <begin position="191"/>
        <end position="213"/>
    </location>
</feature>
<organism evidence="2 3">
    <name type="scientific">Plantactinospora endophytica</name>
    <dbReference type="NCBI Taxonomy" id="673535"/>
    <lineage>
        <taxon>Bacteria</taxon>
        <taxon>Bacillati</taxon>
        <taxon>Actinomycetota</taxon>
        <taxon>Actinomycetes</taxon>
        <taxon>Micromonosporales</taxon>
        <taxon>Micromonosporaceae</taxon>
        <taxon>Plantactinospora</taxon>
    </lineage>
</organism>
<reference evidence="2 3" key="1">
    <citation type="submission" date="2021-01" db="EMBL/GenBank/DDBJ databases">
        <title>Whole genome shotgun sequence of Plantactinospora endophytica NBRC 110450.</title>
        <authorList>
            <person name="Komaki H."/>
            <person name="Tamura T."/>
        </authorList>
    </citation>
    <scope>NUCLEOTIDE SEQUENCE [LARGE SCALE GENOMIC DNA]</scope>
    <source>
        <strain evidence="2 3">NBRC 110450</strain>
    </source>
</reference>
<keyword evidence="3" id="KW-1185">Reference proteome</keyword>
<accession>A0ABQ4E8T6</accession>
<name>A0ABQ4E8T6_9ACTN</name>
<feature type="transmembrane region" description="Helical" evidence="1">
    <location>
        <begin position="128"/>
        <end position="146"/>
    </location>
</feature>
<sequence length="237" mass="25043">MTWVAWRQARSAGYGLLAVTLGFTALALLERTEELSGMTRSLSIYLSLFVGVLLGAPLLAQEFEHGTYRMVWTQGVTRVRWLAGRCAVALTITLAGTAVVHGAVIALAEGGRGRPALLPAPVDGLDTAGLSPYARAVWMLALGLLAGAVLRRTVGAVAVTAGGWMATQLLFDNGLPRWVPDGWQDDFWAVQLGASGLLLGLTALAVVGTLFALGLRPALPVRRPAVTLVRPTPIRPD</sequence>
<feature type="transmembrane region" description="Helical" evidence="1">
    <location>
        <begin position="41"/>
        <end position="60"/>
    </location>
</feature>
<dbReference type="Proteomes" id="UP000646749">
    <property type="component" value="Unassembled WGS sequence"/>
</dbReference>
<keyword evidence="1" id="KW-0812">Transmembrane</keyword>
<dbReference type="RefSeq" id="WP_203869550.1">
    <property type="nucleotide sequence ID" value="NZ_BONW01000034.1"/>
</dbReference>
<protein>
    <recommendedName>
        <fullName evidence="4">ABC transporter permease</fullName>
    </recommendedName>
</protein>
<keyword evidence="1" id="KW-1133">Transmembrane helix</keyword>
<feature type="transmembrane region" description="Helical" evidence="1">
    <location>
        <begin position="12"/>
        <end position="29"/>
    </location>
</feature>
<evidence type="ECO:0008006" key="4">
    <source>
        <dbReference type="Google" id="ProtNLM"/>
    </source>
</evidence>